<dbReference type="EMBL" id="JAUCMV010000005">
    <property type="protein sequence ID" value="KAK0394383.1"/>
    <property type="molecule type" value="Genomic_DNA"/>
</dbReference>
<gene>
    <name evidence="1" type="ORF">QR680_000710</name>
</gene>
<name>A0AA39LEJ9_9BILA</name>
<reference evidence="1" key="1">
    <citation type="submission" date="2023-06" db="EMBL/GenBank/DDBJ databases">
        <title>Genomic analysis of the entomopathogenic nematode Steinernema hermaphroditum.</title>
        <authorList>
            <person name="Schwarz E.M."/>
            <person name="Heppert J.K."/>
            <person name="Baniya A."/>
            <person name="Schwartz H.T."/>
            <person name="Tan C.-H."/>
            <person name="Antoshechkin I."/>
            <person name="Sternberg P.W."/>
            <person name="Goodrich-Blair H."/>
            <person name="Dillman A.R."/>
        </authorList>
    </citation>
    <scope>NUCLEOTIDE SEQUENCE</scope>
    <source>
        <strain evidence="1">PS9179</strain>
        <tissue evidence="1">Whole animal</tissue>
    </source>
</reference>
<protein>
    <submittedName>
        <fullName evidence="1">Uncharacterized protein</fullName>
    </submittedName>
</protein>
<sequence length="81" mass="9149">MSYCRVHLPGCTEIDRKSVSLHHHIATELFLPICTLLTPTHPSHDRKSSSEDITSPYGILFFSHLLLSPGHAQMQKLLSLR</sequence>
<keyword evidence="2" id="KW-1185">Reference proteome</keyword>
<organism evidence="1 2">
    <name type="scientific">Steinernema hermaphroditum</name>
    <dbReference type="NCBI Taxonomy" id="289476"/>
    <lineage>
        <taxon>Eukaryota</taxon>
        <taxon>Metazoa</taxon>
        <taxon>Ecdysozoa</taxon>
        <taxon>Nematoda</taxon>
        <taxon>Chromadorea</taxon>
        <taxon>Rhabditida</taxon>
        <taxon>Tylenchina</taxon>
        <taxon>Panagrolaimomorpha</taxon>
        <taxon>Strongyloidoidea</taxon>
        <taxon>Steinernematidae</taxon>
        <taxon>Steinernema</taxon>
    </lineage>
</organism>
<dbReference type="AlphaFoldDB" id="A0AA39LEJ9"/>
<evidence type="ECO:0000313" key="2">
    <source>
        <dbReference type="Proteomes" id="UP001175271"/>
    </source>
</evidence>
<proteinExistence type="predicted"/>
<comment type="caution">
    <text evidence="1">The sequence shown here is derived from an EMBL/GenBank/DDBJ whole genome shotgun (WGS) entry which is preliminary data.</text>
</comment>
<evidence type="ECO:0000313" key="1">
    <source>
        <dbReference type="EMBL" id="KAK0394383.1"/>
    </source>
</evidence>
<dbReference type="Proteomes" id="UP001175271">
    <property type="component" value="Unassembled WGS sequence"/>
</dbReference>
<accession>A0AA39LEJ9</accession>